<feature type="domain" description="Serpin" evidence="3">
    <location>
        <begin position="14"/>
        <end position="395"/>
    </location>
</feature>
<evidence type="ECO:0000256" key="1">
    <source>
        <dbReference type="ARBA" id="ARBA00009500"/>
    </source>
</evidence>
<accession>A0ABD2PTS8</accession>
<dbReference type="Gene3D" id="2.30.39.10">
    <property type="entry name" value="Alpha-1-antitrypsin, domain 1"/>
    <property type="match status" value="1"/>
</dbReference>
<comment type="similarity">
    <text evidence="1 2">Belongs to the serpin family.</text>
</comment>
<dbReference type="SMART" id="SM00093">
    <property type="entry name" value="SERPIN"/>
    <property type="match status" value="1"/>
</dbReference>
<keyword evidence="5" id="KW-1185">Reference proteome</keyword>
<dbReference type="InterPro" id="IPR000215">
    <property type="entry name" value="Serpin_fam"/>
</dbReference>
<protein>
    <recommendedName>
        <fullName evidence="3">Serpin domain-containing protein</fullName>
    </recommendedName>
</protein>
<dbReference type="InterPro" id="IPR042185">
    <property type="entry name" value="Serpin_sf_2"/>
</dbReference>
<dbReference type="Proteomes" id="UP001626550">
    <property type="component" value="Unassembled WGS sequence"/>
</dbReference>
<gene>
    <name evidence="4" type="ORF">Ciccas_010566</name>
</gene>
<name>A0ABD2PTS8_9PLAT</name>
<evidence type="ECO:0000259" key="3">
    <source>
        <dbReference type="SMART" id="SM00093"/>
    </source>
</evidence>
<dbReference type="CDD" id="cd00172">
    <property type="entry name" value="serpin"/>
    <property type="match status" value="1"/>
</dbReference>
<dbReference type="PANTHER" id="PTHR11461:SF211">
    <property type="entry name" value="GH10112P-RELATED"/>
    <property type="match status" value="1"/>
</dbReference>
<dbReference type="Pfam" id="PF00079">
    <property type="entry name" value="Serpin"/>
    <property type="match status" value="1"/>
</dbReference>
<reference evidence="4 5" key="1">
    <citation type="submission" date="2024-11" db="EMBL/GenBank/DDBJ databases">
        <title>Adaptive evolution of stress response genes in parasites aligns with host niche diversity.</title>
        <authorList>
            <person name="Hahn C."/>
            <person name="Resl P."/>
        </authorList>
    </citation>
    <scope>NUCLEOTIDE SEQUENCE [LARGE SCALE GENOMIC DNA]</scope>
    <source>
        <strain evidence="4">EGGRZ-B1_66</strain>
        <tissue evidence="4">Body</tissue>
    </source>
</reference>
<dbReference type="AlphaFoldDB" id="A0ABD2PTS8"/>
<organism evidence="4 5">
    <name type="scientific">Cichlidogyrus casuarinus</name>
    <dbReference type="NCBI Taxonomy" id="1844966"/>
    <lineage>
        <taxon>Eukaryota</taxon>
        <taxon>Metazoa</taxon>
        <taxon>Spiralia</taxon>
        <taxon>Lophotrochozoa</taxon>
        <taxon>Platyhelminthes</taxon>
        <taxon>Monogenea</taxon>
        <taxon>Monopisthocotylea</taxon>
        <taxon>Dactylogyridea</taxon>
        <taxon>Ancyrocephalidae</taxon>
        <taxon>Cichlidogyrus</taxon>
    </lineage>
</organism>
<sequence>MCFKEERYVPIPYLEVGKMISQGDQTVYSPVSLLVLLASLLGAKAPQGDTEEELLHGFLELQDGLKFNLTSFQHGESYVLESIQGVDCNLKKQELVEEPLISGLFPPKFCLANSMLVLDQFHSSIKPEFIDKMTNEYKFQFTTFSKYARQEAVDRVNTWVSENTGGMVNKLLDNIPWATVMMLINTIHFKGLWRTQLSRQYTGESAKFRLKDGQEFTTKMIGTEESFPYYTDERLNWRILNLPFWNDDQYAFLVFLPVRRYEDVLMPLNAEDYSRIVRKMKDKYVDVRIPKFRVESKHDFVPMLQDFGVRELFTDKANLTGIGEALRVSNIEQVAVLELNENGLEASAATSMGFMLTSIRNTDPPITFYCDQPFSFVLYDKKRDKVLFIGRYNKPTN</sequence>
<dbReference type="InterPro" id="IPR036186">
    <property type="entry name" value="Serpin_sf"/>
</dbReference>
<evidence type="ECO:0000313" key="4">
    <source>
        <dbReference type="EMBL" id="KAL3310861.1"/>
    </source>
</evidence>
<dbReference type="PANTHER" id="PTHR11461">
    <property type="entry name" value="SERINE PROTEASE INHIBITOR, SERPIN"/>
    <property type="match status" value="1"/>
</dbReference>
<dbReference type="Gene3D" id="3.30.497.10">
    <property type="entry name" value="Antithrombin, subunit I, domain 2"/>
    <property type="match status" value="1"/>
</dbReference>
<dbReference type="EMBL" id="JBJKFK010002611">
    <property type="protein sequence ID" value="KAL3310861.1"/>
    <property type="molecule type" value="Genomic_DNA"/>
</dbReference>
<evidence type="ECO:0000313" key="5">
    <source>
        <dbReference type="Proteomes" id="UP001626550"/>
    </source>
</evidence>
<dbReference type="SUPFAM" id="SSF56574">
    <property type="entry name" value="Serpins"/>
    <property type="match status" value="1"/>
</dbReference>
<proteinExistence type="inferred from homology"/>
<dbReference type="InterPro" id="IPR042178">
    <property type="entry name" value="Serpin_sf_1"/>
</dbReference>
<evidence type="ECO:0000256" key="2">
    <source>
        <dbReference type="RuleBase" id="RU000411"/>
    </source>
</evidence>
<comment type="caution">
    <text evidence="4">The sequence shown here is derived from an EMBL/GenBank/DDBJ whole genome shotgun (WGS) entry which is preliminary data.</text>
</comment>
<dbReference type="InterPro" id="IPR023796">
    <property type="entry name" value="Serpin_dom"/>
</dbReference>